<evidence type="ECO:0000313" key="10">
    <source>
        <dbReference type="Proteomes" id="UP001163336"/>
    </source>
</evidence>
<protein>
    <recommendedName>
        <fullName evidence="8">Peptidase S8/S53 domain-containing protein</fullName>
    </recommendedName>
</protein>
<dbReference type="RefSeq" id="WP_281912990.1">
    <property type="nucleotide sequence ID" value="NZ_AP026966.1"/>
</dbReference>
<dbReference type="InterPro" id="IPR023828">
    <property type="entry name" value="Peptidase_S8_Ser-AS"/>
</dbReference>
<dbReference type="Gene3D" id="3.40.50.200">
    <property type="entry name" value="Peptidase S8/S53 domain"/>
    <property type="match status" value="1"/>
</dbReference>
<dbReference type="PRINTS" id="PR00723">
    <property type="entry name" value="SUBTILISIN"/>
</dbReference>
<evidence type="ECO:0000259" key="8">
    <source>
        <dbReference type="Pfam" id="PF00082"/>
    </source>
</evidence>
<dbReference type="InterPro" id="IPR015500">
    <property type="entry name" value="Peptidase_S8_subtilisin-rel"/>
</dbReference>
<proteinExistence type="inferred from homology"/>
<dbReference type="InterPro" id="IPR000209">
    <property type="entry name" value="Peptidase_S8/S53_dom"/>
</dbReference>
<dbReference type="Pfam" id="PF00082">
    <property type="entry name" value="Peptidase_S8"/>
    <property type="match status" value="1"/>
</dbReference>
<dbReference type="PANTHER" id="PTHR43806:SF11">
    <property type="entry name" value="CEREVISIN-RELATED"/>
    <property type="match status" value="1"/>
</dbReference>
<evidence type="ECO:0000256" key="6">
    <source>
        <dbReference type="RuleBase" id="RU003355"/>
    </source>
</evidence>
<feature type="chain" id="PRO_5045908304" description="Peptidase S8/S53 domain-containing protein" evidence="7">
    <location>
        <begin position="28"/>
        <end position="595"/>
    </location>
</feature>
<dbReference type="InterPro" id="IPR022398">
    <property type="entry name" value="Peptidase_S8_His-AS"/>
</dbReference>
<feature type="domain" description="Peptidase S8/S53" evidence="8">
    <location>
        <begin position="136"/>
        <end position="383"/>
    </location>
</feature>
<evidence type="ECO:0000256" key="1">
    <source>
        <dbReference type="ARBA" id="ARBA00011073"/>
    </source>
</evidence>
<reference evidence="9" key="1">
    <citation type="submission" date="2022-11" db="EMBL/GenBank/DDBJ databases">
        <title>Isolation and characterization of PLA-degrading bacterium Massilia sp. from Antarctic soil.</title>
        <authorList>
            <person name="Sato K."/>
            <person name="Gomez-Fuentes C."/>
            <person name="Ahmad S.A."/>
            <person name="Zulkharnain A."/>
        </authorList>
    </citation>
    <scope>NUCLEOTIDE SEQUENCE</scope>
    <source>
        <strain evidence="9">N-3</strain>
    </source>
</reference>
<dbReference type="SUPFAM" id="SSF52743">
    <property type="entry name" value="Subtilisin-like"/>
    <property type="match status" value="1"/>
</dbReference>
<feature type="active site" description="Charge relay system" evidence="5">
    <location>
        <position position="145"/>
    </location>
</feature>
<dbReference type="PANTHER" id="PTHR43806">
    <property type="entry name" value="PEPTIDASE S8"/>
    <property type="match status" value="1"/>
</dbReference>
<keyword evidence="7" id="KW-0732">Signal</keyword>
<sequence length="595" mass="59201">MNFIHIPFVLRTLTLAVLGASAVSAAAAPANDDLLVKGRMLVEVRDGVTTDSLGKMIETPGHKRYKLGQSGIYIVDLPANASEKAVLARLKNNPHVKSAEQDRLVPSTLAVNDPYIGSAWHVGKIGANAAWDLAQGSGVTIAILDSGIDAAHPDLAPNLVGGYNVYDSNTNLADVCGHGTSVAGAAAAVSDNAIGVAGIAGRARIMPVRVAYKKTTDGGCYAAYSTVASGLIYAADNGARVANVSYGGVTTSSSVTSAANYMKSKGGLVFVSSGNTGTDQGFAPNSAMIVVGATDSNDNRASWSSYGSFVTLTAPGSGIWTTRMGNGYAAVNGTSYASPVAAGVAALMMAAAPTLSNSRIESLLASTAVDLGTAGRDNDFGYGRVDAAAAVKAALAAAPAVDGSAPSVAIQAPLGSSTVSGLVAVDAVASDNVGVTRVDLQVNGTTVASDTSAPYGFSWNSAGVPNGMANLVAVAFDAAGNAGRSASVAVNVANATTVPTAGKDTSAPVVSIVNPVAGAVSGNVKVSVSASDNLGAAALSQQLLVNGAVVAQGSGGTLSYTWNTRKLKPGAHTLQAIVRDAAGNVGSASVSVTIR</sequence>
<evidence type="ECO:0000256" key="4">
    <source>
        <dbReference type="ARBA" id="ARBA00022825"/>
    </source>
</evidence>
<keyword evidence="3 5" id="KW-0378">Hydrolase</keyword>
<feature type="signal peptide" evidence="7">
    <location>
        <begin position="1"/>
        <end position="27"/>
    </location>
</feature>
<dbReference type="InterPro" id="IPR050131">
    <property type="entry name" value="Peptidase_S8_subtilisin-like"/>
</dbReference>
<accession>A0ABN6T8P2</accession>
<keyword evidence="10" id="KW-1185">Reference proteome</keyword>
<evidence type="ECO:0000256" key="5">
    <source>
        <dbReference type="PROSITE-ProRule" id="PRU01240"/>
    </source>
</evidence>
<organism evidence="9 10">
    <name type="scientific">Massilia varians</name>
    <dbReference type="NCBI Taxonomy" id="457921"/>
    <lineage>
        <taxon>Bacteria</taxon>
        <taxon>Pseudomonadati</taxon>
        <taxon>Pseudomonadota</taxon>
        <taxon>Betaproteobacteria</taxon>
        <taxon>Burkholderiales</taxon>
        <taxon>Oxalobacteraceae</taxon>
        <taxon>Telluria group</taxon>
        <taxon>Massilia</taxon>
    </lineage>
</organism>
<gene>
    <name evidence="9" type="ORF">MasN3_11620</name>
</gene>
<dbReference type="Pfam" id="PF17957">
    <property type="entry name" value="Big_7"/>
    <property type="match status" value="2"/>
</dbReference>
<dbReference type="PROSITE" id="PS00137">
    <property type="entry name" value="SUBTILASE_HIS"/>
    <property type="match status" value="1"/>
</dbReference>
<keyword evidence="4 5" id="KW-0720">Serine protease</keyword>
<name>A0ABN6T8P2_9BURK</name>
<dbReference type="InterPro" id="IPR017315">
    <property type="entry name" value="Pep_S8A_subtilisin_pbac-2"/>
</dbReference>
<dbReference type="Proteomes" id="UP001163336">
    <property type="component" value="Chromosome"/>
</dbReference>
<comment type="similarity">
    <text evidence="1 5 6">Belongs to the peptidase S8 family.</text>
</comment>
<dbReference type="PROSITE" id="PS00138">
    <property type="entry name" value="SUBTILASE_SER"/>
    <property type="match status" value="1"/>
</dbReference>
<dbReference type="InterPro" id="IPR013783">
    <property type="entry name" value="Ig-like_fold"/>
</dbReference>
<feature type="active site" description="Charge relay system" evidence="5">
    <location>
        <position position="178"/>
    </location>
</feature>
<dbReference type="Gene3D" id="2.60.40.10">
    <property type="entry name" value="Immunoglobulins"/>
    <property type="match status" value="2"/>
</dbReference>
<dbReference type="PIRSF" id="PIRSF037901">
    <property type="entry name" value="Subtilisin_rel_Nmul_A1891"/>
    <property type="match status" value="1"/>
</dbReference>
<feature type="active site" description="Charge relay system" evidence="5">
    <location>
        <position position="335"/>
    </location>
</feature>
<evidence type="ECO:0000256" key="2">
    <source>
        <dbReference type="ARBA" id="ARBA00022670"/>
    </source>
</evidence>
<dbReference type="InterPro" id="IPR036852">
    <property type="entry name" value="Peptidase_S8/S53_dom_sf"/>
</dbReference>
<dbReference type="PROSITE" id="PS51892">
    <property type="entry name" value="SUBTILASE"/>
    <property type="match status" value="1"/>
</dbReference>
<dbReference type="InterPro" id="IPR023827">
    <property type="entry name" value="Peptidase_S8_Asp-AS"/>
</dbReference>
<dbReference type="PROSITE" id="PS00136">
    <property type="entry name" value="SUBTILASE_ASP"/>
    <property type="match status" value="1"/>
</dbReference>
<evidence type="ECO:0000256" key="7">
    <source>
        <dbReference type="SAM" id="SignalP"/>
    </source>
</evidence>
<evidence type="ECO:0000256" key="3">
    <source>
        <dbReference type="ARBA" id="ARBA00022801"/>
    </source>
</evidence>
<evidence type="ECO:0000313" key="9">
    <source>
        <dbReference type="EMBL" id="BDT57668.1"/>
    </source>
</evidence>
<dbReference type="EMBL" id="AP026966">
    <property type="protein sequence ID" value="BDT57668.1"/>
    <property type="molecule type" value="Genomic_DNA"/>
</dbReference>
<keyword evidence="2 5" id="KW-0645">Protease</keyword>